<feature type="domain" description="HAMP" evidence="17">
    <location>
        <begin position="171"/>
        <end position="224"/>
    </location>
</feature>
<keyword evidence="19" id="KW-1185">Reference proteome</keyword>
<dbReference type="HOGENOM" id="CLU_000445_89_27_6"/>
<evidence type="ECO:0000256" key="15">
    <source>
        <dbReference type="SAM" id="Phobius"/>
    </source>
</evidence>
<dbReference type="KEGG" id="apac:S7S_02160"/>
<dbReference type="GO" id="GO:0005524">
    <property type="term" value="F:ATP binding"/>
    <property type="evidence" value="ECO:0007669"/>
    <property type="project" value="UniProtKB-KW"/>
</dbReference>
<dbReference type="RefSeq" id="WP_008739433.1">
    <property type="nucleotide sequence ID" value="NZ_CP004387.1"/>
</dbReference>
<evidence type="ECO:0000256" key="10">
    <source>
        <dbReference type="ARBA" id="ARBA00022777"/>
    </source>
</evidence>
<evidence type="ECO:0000313" key="19">
    <source>
        <dbReference type="Proteomes" id="UP000006764"/>
    </source>
</evidence>
<evidence type="ECO:0000259" key="16">
    <source>
        <dbReference type="PROSITE" id="PS50109"/>
    </source>
</evidence>
<dbReference type="InterPro" id="IPR003661">
    <property type="entry name" value="HisK_dim/P_dom"/>
</dbReference>
<evidence type="ECO:0000256" key="3">
    <source>
        <dbReference type="ARBA" id="ARBA00012438"/>
    </source>
</evidence>
<keyword evidence="14 15" id="KW-0472">Membrane</keyword>
<dbReference type="SMART" id="SM00388">
    <property type="entry name" value="HisKA"/>
    <property type="match status" value="1"/>
</dbReference>
<dbReference type="Pfam" id="PF00512">
    <property type="entry name" value="HisKA"/>
    <property type="match status" value="1"/>
</dbReference>
<dbReference type="InterPro" id="IPR003660">
    <property type="entry name" value="HAMP_dom"/>
</dbReference>
<evidence type="ECO:0000256" key="6">
    <source>
        <dbReference type="ARBA" id="ARBA00022553"/>
    </source>
</evidence>
<evidence type="ECO:0000256" key="14">
    <source>
        <dbReference type="ARBA" id="ARBA00023136"/>
    </source>
</evidence>
<comment type="subcellular location">
    <subcellularLocation>
        <location evidence="2">Cell inner membrane</location>
        <topology evidence="2">Multi-pass membrane protein</topology>
    </subcellularLocation>
</comment>
<dbReference type="Pfam" id="PF02518">
    <property type="entry name" value="HATPase_c"/>
    <property type="match status" value="1"/>
</dbReference>
<keyword evidence="5" id="KW-0997">Cell inner membrane</keyword>
<keyword evidence="7" id="KW-0808">Transferase</keyword>
<feature type="transmembrane region" description="Helical" evidence="15">
    <location>
        <begin position="149"/>
        <end position="170"/>
    </location>
</feature>
<dbReference type="Proteomes" id="UP000006764">
    <property type="component" value="Chromosome"/>
</dbReference>
<dbReference type="SMART" id="SM00387">
    <property type="entry name" value="HATPase_c"/>
    <property type="match status" value="1"/>
</dbReference>
<dbReference type="SUPFAM" id="SSF55874">
    <property type="entry name" value="ATPase domain of HSP90 chaperone/DNA topoisomerase II/histidine kinase"/>
    <property type="match status" value="1"/>
</dbReference>
<dbReference type="PROSITE" id="PS50885">
    <property type="entry name" value="HAMP"/>
    <property type="match status" value="1"/>
</dbReference>
<dbReference type="GO" id="GO:0005886">
    <property type="term" value="C:plasma membrane"/>
    <property type="evidence" value="ECO:0007669"/>
    <property type="project" value="UniProtKB-SubCell"/>
</dbReference>
<dbReference type="EMBL" id="CP004387">
    <property type="protein sequence ID" value="AJD46854.1"/>
    <property type="molecule type" value="Genomic_DNA"/>
</dbReference>
<evidence type="ECO:0000256" key="4">
    <source>
        <dbReference type="ARBA" id="ARBA00022475"/>
    </source>
</evidence>
<evidence type="ECO:0000256" key="8">
    <source>
        <dbReference type="ARBA" id="ARBA00022692"/>
    </source>
</evidence>
<protein>
    <recommendedName>
        <fullName evidence="3">histidine kinase</fullName>
        <ecNumber evidence="3">2.7.13.3</ecNumber>
    </recommendedName>
</protein>
<evidence type="ECO:0000256" key="13">
    <source>
        <dbReference type="ARBA" id="ARBA00023012"/>
    </source>
</evidence>
<keyword evidence="6" id="KW-0597">Phosphoprotein</keyword>
<keyword evidence="10 18" id="KW-0418">Kinase</keyword>
<evidence type="ECO:0000256" key="9">
    <source>
        <dbReference type="ARBA" id="ARBA00022741"/>
    </source>
</evidence>
<dbReference type="STRING" id="391936.S7S_02160"/>
<reference evidence="18 19" key="1">
    <citation type="journal article" date="2012" name="J. Bacteriol.">
        <title>Genome sequence of an alkane-degrading bacterium, Alcanivorax pacificus type strain W11-5, isolated from deep sea sediment.</title>
        <authorList>
            <person name="Lai Q."/>
            <person name="Shao Z."/>
        </authorList>
    </citation>
    <scope>NUCLEOTIDE SEQUENCE [LARGE SCALE GENOMIC DNA]</scope>
    <source>
        <strain evidence="18 19">W11-5</strain>
    </source>
</reference>
<name>A0A0B4XFN4_9GAMM</name>
<keyword evidence="4" id="KW-1003">Cell membrane</keyword>
<dbReference type="Gene3D" id="1.10.287.130">
    <property type="match status" value="1"/>
</dbReference>
<keyword evidence="8 15" id="KW-0812">Transmembrane</keyword>
<dbReference type="InterPro" id="IPR003594">
    <property type="entry name" value="HATPase_dom"/>
</dbReference>
<evidence type="ECO:0000256" key="2">
    <source>
        <dbReference type="ARBA" id="ARBA00004429"/>
    </source>
</evidence>
<evidence type="ECO:0000259" key="17">
    <source>
        <dbReference type="PROSITE" id="PS50885"/>
    </source>
</evidence>
<comment type="catalytic activity">
    <reaction evidence="1">
        <text>ATP + protein L-histidine = ADP + protein N-phospho-L-histidine.</text>
        <dbReference type="EC" id="2.7.13.3"/>
    </reaction>
</comment>
<dbReference type="AlphaFoldDB" id="A0A0B4XFN4"/>
<accession>A0A0B4XFN4</accession>
<dbReference type="PANTHER" id="PTHR44936:SF5">
    <property type="entry name" value="SENSOR HISTIDINE KINASE ENVZ"/>
    <property type="match status" value="1"/>
</dbReference>
<evidence type="ECO:0000313" key="18">
    <source>
        <dbReference type="EMBL" id="AJD46854.1"/>
    </source>
</evidence>
<keyword evidence="13" id="KW-0902">Two-component regulatory system</keyword>
<keyword evidence="12 15" id="KW-1133">Transmembrane helix</keyword>
<organism evidence="18 19">
    <name type="scientific">Isoalcanivorax pacificus W11-5</name>
    <dbReference type="NCBI Taxonomy" id="391936"/>
    <lineage>
        <taxon>Bacteria</taxon>
        <taxon>Pseudomonadati</taxon>
        <taxon>Pseudomonadota</taxon>
        <taxon>Gammaproteobacteria</taxon>
        <taxon>Oceanospirillales</taxon>
        <taxon>Alcanivoracaceae</taxon>
        <taxon>Isoalcanivorax</taxon>
    </lineage>
</organism>
<evidence type="ECO:0000256" key="5">
    <source>
        <dbReference type="ARBA" id="ARBA00022519"/>
    </source>
</evidence>
<dbReference type="InterPro" id="IPR004358">
    <property type="entry name" value="Sig_transdc_His_kin-like_C"/>
</dbReference>
<evidence type="ECO:0000256" key="11">
    <source>
        <dbReference type="ARBA" id="ARBA00022840"/>
    </source>
</evidence>
<dbReference type="CDD" id="cd06225">
    <property type="entry name" value="HAMP"/>
    <property type="match status" value="1"/>
</dbReference>
<dbReference type="PRINTS" id="PR00344">
    <property type="entry name" value="BCTRLSENSOR"/>
</dbReference>
<keyword evidence="9" id="KW-0547">Nucleotide-binding</keyword>
<dbReference type="PANTHER" id="PTHR44936">
    <property type="entry name" value="SENSOR PROTEIN CREC"/>
    <property type="match status" value="1"/>
</dbReference>
<dbReference type="InterPro" id="IPR050980">
    <property type="entry name" value="2C_sensor_his_kinase"/>
</dbReference>
<dbReference type="SMART" id="SM00304">
    <property type="entry name" value="HAMP"/>
    <property type="match status" value="1"/>
</dbReference>
<evidence type="ECO:0000256" key="1">
    <source>
        <dbReference type="ARBA" id="ARBA00000085"/>
    </source>
</evidence>
<dbReference type="InterPro" id="IPR036890">
    <property type="entry name" value="HATPase_C_sf"/>
</dbReference>
<gene>
    <name evidence="18" type="ORF">S7S_02160</name>
</gene>
<dbReference type="GO" id="GO:0000155">
    <property type="term" value="F:phosphorelay sensor kinase activity"/>
    <property type="evidence" value="ECO:0007669"/>
    <property type="project" value="InterPro"/>
</dbReference>
<dbReference type="SUPFAM" id="SSF47384">
    <property type="entry name" value="Homodimeric domain of signal transducing histidine kinase"/>
    <property type="match status" value="1"/>
</dbReference>
<dbReference type="PROSITE" id="PS50109">
    <property type="entry name" value="HIS_KIN"/>
    <property type="match status" value="1"/>
</dbReference>
<feature type="transmembrane region" description="Helical" evidence="15">
    <location>
        <begin position="12"/>
        <end position="34"/>
    </location>
</feature>
<dbReference type="InterPro" id="IPR005467">
    <property type="entry name" value="His_kinase_dom"/>
</dbReference>
<evidence type="ECO:0000256" key="12">
    <source>
        <dbReference type="ARBA" id="ARBA00022989"/>
    </source>
</evidence>
<dbReference type="CDD" id="cd00082">
    <property type="entry name" value="HisKA"/>
    <property type="match status" value="1"/>
</dbReference>
<feature type="domain" description="Histidine kinase" evidence="16">
    <location>
        <begin position="232"/>
        <end position="427"/>
    </location>
</feature>
<keyword evidence="11" id="KW-0067">ATP-binding</keyword>
<sequence length="440" mass="49366">MRINLLPRTAFARSAVVVGLVIFLTQVLTLWFFARNAYLPGIREYSRLTLLQAELSVYEETRDAEAAARLGEVSGIMMATPPSAEDSQVPLISRPVVNSFRLEIEELFGEPVNIRFEDSRRPVLWINTPSFQGQWLRVPMTFFRDYDRYLLVGWGVTVPLFAVIAGLLIARGLNRPLKRLEQVAAVVGRGDPVPPLNDRNGPEEINAVNRAFNRMTRELAQAQRDRALLLAGVSHDLRTPLTRLRLSAEFIADEELSEGIIGDIEDMDAILEQFIGFIRDGADEVASYENINVLVEDVCAKFDHLDLDIDLRHVPRLMLKRLTFKRLLTNLMTNAMKYGEPPVEVSTQLSGQDVVLTVRDHGQGVRDEDIPTLLQPFSRGEKARTVTGSGLGLAIVKRIVDMHHGQVRLVNHPDGGLQVEIRLPVTGRFVQPEALSARVR</sequence>
<dbReference type="Pfam" id="PF00672">
    <property type="entry name" value="HAMP"/>
    <property type="match status" value="1"/>
</dbReference>
<dbReference type="InterPro" id="IPR036097">
    <property type="entry name" value="HisK_dim/P_sf"/>
</dbReference>
<proteinExistence type="predicted"/>
<dbReference type="EC" id="2.7.13.3" evidence="3"/>
<evidence type="ECO:0000256" key="7">
    <source>
        <dbReference type="ARBA" id="ARBA00022679"/>
    </source>
</evidence>
<dbReference type="Gene3D" id="3.30.565.10">
    <property type="entry name" value="Histidine kinase-like ATPase, C-terminal domain"/>
    <property type="match status" value="1"/>
</dbReference>